<dbReference type="PANTHER" id="PTHR31793:SF27">
    <property type="entry name" value="NOVEL THIOESTERASE SUPERFAMILY DOMAIN AND SAPOSIN A-TYPE DOMAIN CONTAINING PROTEIN (0610012H03RIK)"/>
    <property type="match status" value="1"/>
</dbReference>
<evidence type="ECO:0000256" key="2">
    <source>
        <dbReference type="ARBA" id="ARBA00022801"/>
    </source>
</evidence>
<gene>
    <name evidence="3" type="ORF">GALL_220770</name>
</gene>
<dbReference type="EMBL" id="MLJW01000157">
    <property type="protein sequence ID" value="OIQ95944.1"/>
    <property type="molecule type" value="Genomic_DNA"/>
</dbReference>
<comment type="caution">
    <text evidence="3">The sequence shown here is derived from an EMBL/GenBank/DDBJ whole genome shotgun (WGS) entry which is preliminary data.</text>
</comment>
<name>A0A1J5RIJ9_9ZZZZ</name>
<proteinExistence type="inferred from homology"/>
<dbReference type="SUPFAM" id="SSF54637">
    <property type="entry name" value="Thioesterase/thiol ester dehydrase-isomerase"/>
    <property type="match status" value="1"/>
</dbReference>
<sequence>MSGGAQDPRTERRGDYRHFLSIATRWQDNDVYGHVNNVVYYAYFDTVINEYLIRAGGLDIHNGTVVGYAVESACRFHRSFSFPDSIDAGLRVGQLGNSSVRYEIALFRQGEDKPAATGHFVHVFVDRQSDKPAPIPPAIRACLERVLRA</sequence>
<dbReference type="Pfam" id="PF13279">
    <property type="entry name" value="4HBT_2"/>
    <property type="match status" value="1"/>
</dbReference>
<accession>A0A1J5RIJ9</accession>
<keyword evidence="2" id="KW-0378">Hydrolase</keyword>
<dbReference type="GO" id="GO:0047617">
    <property type="term" value="F:fatty acyl-CoA hydrolase activity"/>
    <property type="evidence" value="ECO:0007669"/>
    <property type="project" value="TreeGrafter"/>
</dbReference>
<dbReference type="InterPro" id="IPR050563">
    <property type="entry name" value="4-hydroxybenzoyl-CoA_TE"/>
</dbReference>
<dbReference type="AlphaFoldDB" id="A0A1J5RIJ9"/>
<protein>
    <submittedName>
        <fullName evidence="3">Thioesterase superfamily protein</fullName>
    </submittedName>
</protein>
<dbReference type="PANTHER" id="PTHR31793">
    <property type="entry name" value="4-HYDROXYBENZOYL-COA THIOESTERASE FAMILY MEMBER"/>
    <property type="match status" value="1"/>
</dbReference>
<dbReference type="CDD" id="cd00586">
    <property type="entry name" value="4HBT"/>
    <property type="match status" value="1"/>
</dbReference>
<organism evidence="3">
    <name type="scientific">mine drainage metagenome</name>
    <dbReference type="NCBI Taxonomy" id="410659"/>
    <lineage>
        <taxon>unclassified sequences</taxon>
        <taxon>metagenomes</taxon>
        <taxon>ecological metagenomes</taxon>
    </lineage>
</organism>
<reference evidence="3" key="1">
    <citation type="submission" date="2016-10" db="EMBL/GenBank/DDBJ databases">
        <title>Sequence of Gallionella enrichment culture.</title>
        <authorList>
            <person name="Poehlein A."/>
            <person name="Muehling M."/>
            <person name="Daniel R."/>
        </authorList>
    </citation>
    <scope>NUCLEOTIDE SEQUENCE</scope>
</reference>
<evidence type="ECO:0000313" key="3">
    <source>
        <dbReference type="EMBL" id="OIQ95944.1"/>
    </source>
</evidence>
<dbReference type="InterPro" id="IPR029069">
    <property type="entry name" value="HotDog_dom_sf"/>
</dbReference>
<dbReference type="Gene3D" id="3.10.129.10">
    <property type="entry name" value="Hotdog Thioesterase"/>
    <property type="match status" value="1"/>
</dbReference>
<evidence type="ECO:0000256" key="1">
    <source>
        <dbReference type="ARBA" id="ARBA00005953"/>
    </source>
</evidence>
<comment type="similarity">
    <text evidence="1">Belongs to the 4-hydroxybenzoyl-CoA thioesterase family.</text>
</comment>